<evidence type="ECO:0000256" key="3">
    <source>
        <dbReference type="ARBA" id="ARBA00022679"/>
    </source>
</evidence>
<dbReference type="GO" id="GO:0008170">
    <property type="term" value="F:N-methyltransferase activity"/>
    <property type="evidence" value="ECO:0007669"/>
    <property type="project" value="InterPro"/>
</dbReference>
<evidence type="ECO:0000256" key="7">
    <source>
        <dbReference type="ARBA" id="ARBA00049120"/>
    </source>
</evidence>
<dbReference type="Gene3D" id="3.40.50.150">
    <property type="entry name" value="Vaccinia Virus protein VP39"/>
    <property type="match status" value="2"/>
</dbReference>
<dbReference type="InterPro" id="IPR001091">
    <property type="entry name" value="RM_Methyltransferase"/>
</dbReference>
<dbReference type="InterPro" id="IPR017985">
    <property type="entry name" value="MeTrfase_CN4_CS"/>
</dbReference>
<comment type="caution">
    <text evidence="10">The sequence shown here is derived from an EMBL/GenBank/DDBJ whole genome shotgun (WGS) entry which is preliminary data.</text>
</comment>
<comment type="similarity">
    <text evidence="1">Belongs to the N(4)/N(6)-methyltransferase family. N(4) subfamily.</text>
</comment>
<protein>
    <recommendedName>
        <fullName evidence="8">Methyltransferase</fullName>
        <ecNumber evidence="8">2.1.1.-</ecNumber>
    </recommendedName>
</protein>
<dbReference type="GO" id="GO:0005737">
    <property type="term" value="C:cytoplasm"/>
    <property type="evidence" value="ECO:0007669"/>
    <property type="project" value="TreeGrafter"/>
</dbReference>
<dbReference type="PRINTS" id="PR00508">
    <property type="entry name" value="S21N4MTFRASE"/>
</dbReference>
<dbReference type="InterPro" id="IPR002941">
    <property type="entry name" value="DNA_methylase_N4/N6"/>
</dbReference>
<dbReference type="GO" id="GO:0009007">
    <property type="term" value="F:site-specific DNA-methyltransferase (adenine-specific) activity"/>
    <property type="evidence" value="ECO:0007669"/>
    <property type="project" value="TreeGrafter"/>
</dbReference>
<dbReference type="PROSITE" id="PS00093">
    <property type="entry name" value="N4_MTASE"/>
    <property type="match status" value="1"/>
</dbReference>
<evidence type="ECO:0000256" key="5">
    <source>
        <dbReference type="ARBA" id="ARBA00022747"/>
    </source>
</evidence>
<dbReference type="PANTHER" id="PTHR13370:SF3">
    <property type="entry name" value="TRNA (GUANINE(10)-N2)-METHYLTRANSFERASE HOMOLOG"/>
    <property type="match status" value="1"/>
</dbReference>
<feature type="domain" description="DNA methylase N-4/N-6" evidence="9">
    <location>
        <begin position="42"/>
        <end position="95"/>
    </location>
</feature>
<keyword evidence="3" id="KW-0808">Transferase</keyword>
<dbReference type="SUPFAM" id="SSF53335">
    <property type="entry name" value="S-adenosyl-L-methionine-dependent methyltransferases"/>
    <property type="match status" value="2"/>
</dbReference>
<dbReference type="Proteomes" id="UP000242699">
    <property type="component" value="Unassembled WGS sequence"/>
</dbReference>
<evidence type="ECO:0000256" key="2">
    <source>
        <dbReference type="ARBA" id="ARBA00022603"/>
    </source>
</evidence>
<dbReference type="PANTHER" id="PTHR13370">
    <property type="entry name" value="RNA METHYLASE-RELATED"/>
    <property type="match status" value="1"/>
</dbReference>
<name>A0A2T2WTE5_9FIRM</name>
<evidence type="ECO:0000256" key="1">
    <source>
        <dbReference type="ARBA" id="ARBA00010203"/>
    </source>
</evidence>
<evidence type="ECO:0000313" key="10">
    <source>
        <dbReference type="EMBL" id="PSR25521.1"/>
    </source>
</evidence>
<dbReference type="GO" id="GO:0003677">
    <property type="term" value="F:DNA binding"/>
    <property type="evidence" value="ECO:0007669"/>
    <property type="project" value="UniProtKB-KW"/>
</dbReference>
<dbReference type="GO" id="GO:0009307">
    <property type="term" value="P:DNA restriction-modification system"/>
    <property type="evidence" value="ECO:0007669"/>
    <property type="project" value="UniProtKB-KW"/>
</dbReference>
<comment type="catalytic activity">
    <reaction evidence="7">
        <text>a 2'-deoxycytidine in DNA + S-adenosyl-L-methionine = an N(4)-methyl-2'-deoxycytidine in DNA + S-adenosyl-L-homocysteine + H(+)</text>
        <dbReference type="Rhea" id="RHEA:16857"/>
        <dbReference type="Rhea" id="RHEA-COMP:11369"/>
        <dbReference type="Rhea" id="RHEA-COMP:13674"/>
        <dbReference type="ChEBI" id="CHEBI:15378"/>
        <dbReference type="ChEBI" id="CHEBI:57856"/>
        <dbReference type="ChEBI" id="CHEBI:59789"/>
        <dbReference type="ChEBI" id="CHEBI:85452"/>
        <dbReference type="ChEBI" id="CHEBI:137933"/>
        <dbReference type="EC" id="2.1.1.113"/>
    </reaction>
</comment>
<sequence length="438" mass="49500">MFARRIAMIRMTLDEGDRVDRLLQADLGFHDANGGHMRHGLHAFAAKFPPQLPAWFIEGLTESGDVVLDPFLGSGTTVVEAIRLHRRAMGIDIDPLAVLMSRVKTFPLDSNRVLDYGTAILDHARSNLCHPERLLQRVAMRFVEEKDRQFVDYWFLPSTVLELEALMEGIEAVDEPDYRQFLLVVFSSIIVTKSGGVSMARDLAHSRPHKVATKVPKSAIDSFHKRILKLASTLTALDSPYEPVIQQGDIRQLDVVENSVDLIVTSPPYANAIDYVRANKFSLVWMGRPLRELAVLRSNYIGSESDKLFEWNMFPDRVRSILSALDVKDHHKAGLLARYFADMRQAMKGMYRALKPGKSAFIVVGTSTMRGLDVETPQSLASIAQDDIGYRLQGVVERSLDRDRRMMPARWGNRLTGIEQRMHTEHVIALAKPQEVER</sequence>
<keyword evidence="5" id="KW-0680">Restriction system</keyword>
<reference evidence="10 11" key="1">
    <citation type="journal article" date="2014" name="BMC Genomics">
        <title>Comparison of environmental and isolate Sulfobacillus genomes reveals diverse carbon, sulfur, nitrogen, and hydrogen metabolisms.</title>
        <authorList>
            <person name="Justice N.B."/>
            <person name="Norman A."/>
            <person name="Brown C.T."/>
            <person name="Singh A."/>
            <person name="Thomas B.C."/>
            <person name="Banfield J.F."/>
        </authorList>
    </citation>
    <scope>NUCLEOTIDE SEQUENCE [LARGE SCALE GENOMIC DNA]</scope>
    <source>
        <strain evidence="10">AMDSBA1</strain>
    </source>
</reference>
<evidence type="ECO:0000256" key="4">
    <source>
        <dbReference type="ARBA" id="ARBA00022691"/>
    </source>
</evidence>
<dbReference type="EC" id="2.1.1.-" evidence="8"/>
<evidence type="ECO:0000256" key="8">
    <source>
        <dbReference type="RuleBase" id="RU362026"/>
    </source>
</evidence>
<gene>
    <name evidence="10" type="ORF">C7B43_16555</name>
</gene>
<dbReference type="Pfam" id="PF01555">
    <property type="entry name" value="N6_N4_Mtase"/>
    <property type="match status" value="1"/>
</dbReference>
<dbReference type="GO" id="GO:0015667">
    <property type="term" value="F:site-specific DNA-methyltransferase (cytosine-N4-specific) activity"/>
    <property type="evidence" value="ECO:0007669"/>
    <property type="project" value="UniProtKB-EC"/>
</dbReference>
<accession>A0A2T2WTE5</accession>
<dbReference type="AlphaFoldDB" id="A0A2T2WTE5"/>
<keyword evidence="2" id="KW-0489">Methyltransferase</keyword>
<proteinExistence type="inferred from homology"/>
<evidence type="ECO:0000259" key="9">
    <source>
        <dbReference type="Pfam" id="PF01555"/>
    </source>
</evidence>
<keyword evidence="6" id="KW-0238">DNA-binding</keyword>
<organism evidence="10 11">
    <name type="scientific">Sulfobacillus benefaciens</name>
    <dbReference type="NCBI Taxonomy" id="453960"/>
    <lineage>
        <taxon>Bacteria</taxon>
        <taxon>Bacillati</taxon>
        <taxon>Bacillota</taxon>
        <taxon>Clostridia</taxon>
        <taxon>Eubacteriales</taxon>
        <taxon>Clostridiales Family XVII. Incertae Sedis</taxon>
        <taxon>Sulfobacillus</taxon>
    </lineage>
</organism>
<keyword evidence="4" id="KW-0949">S-adenosyl-L-methionine</keyword>
<dbReference type="GO" id="GO:0032259">
    <property type="term" value="P:methylation"/>
    <property type="evidence" value="ECO:0007669"/>
    <property type="project" value="UniProtKB-KW"/>
</dbReference>
<evidence type="ECO:0000313" key="11">
    <source>
        <dbReference type="Proteomes" id="UP000242699"/>
    </source>
</evidence>
<evidence type="ECO:0000256" key="6">
    <source>
        <dbReference type="ARBA" id="ARBA00023125"/>
    </source>
</evidence>
<dbReference type="EMBL" id="PXYT01000053">
    <property type="protein sequence ID" value="PSR25521.1"/>
    <property type="molecule type" value="Genomic_DNA"/>
</dbReference>
<dbReference type="InterPro" id="IPR029063">
    <property type="entry name" value="SAM-dependent_MTases_sf"/>
</dbReference>